<name>A0ABV8ULV7_9PROT</name>
<dbReference type="Gene3D" id="3.20.20.70">
    <property type="entry name" value="Aldolase class I"/>
    <property type="match status" value="1"/>
</dbReference>
<organism evidence="5 6">
    <name type="scientific">Fodinicurvata halophila</name>
    <dbReference type="NCBI Taxonomy" id="1419723"/>
    <lineage>
        <taxon>Bacteria</taxon>
        <taxon>Pseudomonadati</taxon>
        <taxon>Pseudomonadota</taxon>
        <taxon>Alphaproteobacteria</taxon>
        <taxon>Rhodospirillales</taxon>
        <taxon>Rhodovibrionaceae</taxon>
        <taxon>Fodinicurvata</taxon>
    </lineage>
</organism>
<sequence>MTDSENLLAAFRGLSGYRRGIVPIVAFVLGLLFLGLGLFVEGAWLWGLVPCLAVLALAAHDVRQRGYAILRNYPAAGWARYCFQALRPYLRSYIVEGNREGRPFNREQRKLVYQRARDQVDNHPFGTELDVYSSEYRWVTHSIAPAEPETRDPRIEIGGPECKSPYNSSILNISAMSFGALSARAIEALNTGARLGNFAHDTGEGGISPYHRKGGGDLIWEVGSGYFGCRDDQGQFDPGLFQEAASSDQVRMIEIKLSQGAKPGHGGVLPGAKVTQEIADTRKVPTGVDCVSPAGHSAFSTPREMLEFAARLRELSGGKPLGVKLCVGHPHEVFAVVKAMLASGIHLDFIVVDGAEGGTGAAPIELSNHVGLPLNDGLVIVRNALIGAGLKDRVRLGASGKVHSGSGITQAIALGADWTNAARAFMFSVGCIQSMRCHTDTCPTGVATQDPGRQRGLVVEDKAQQVARFHEKTVAAAVQVASSAGLTRIHDLEPHHMFHRISPTAARTADAIYPFVARNQLIDAPAETPYALWWQAADPDSFAISSDIGDAHRQQALRGLA</sequence>
<evidence type="ECO:0000259" key="4">
    <source>
        <dbReference type="Pfam" id="PF01645"/>
    </source>
</evidence>
<protein>
    <submittedName>
        <fullName evidence="5">FMN-binding glutamate synthase family protein</fullName>
    </submittedName>
</protein>
<keyword evidence="6" id="KW-1185">Reference proteome</keyword>
<feature type="domain" description="Glutamate synthase" evidence="4">
    <location>
        <begin position="170"/>
        <end position="485"/>
    </location>
</feature>
<dbReference type="PIRSF" id="PIRSF006429">
    <property type="entry name" value="GOGAT_lg_2"/>
    <property type="match status" value="1"/>
</dbReference>
<evidence type="ECO:0000313" key="6">
    <source>
        <dbReference type="Proteomes" id="UP001595799"/>
    </source>
</evidence>
<evidence type="ECO:0000256" key="3">
    <source>
        <dbReference type="SAM" id="Phobius"/>
    </source>
</evidence>
<dbReference type="InterPro" id="IPR002932">
    <property type="entry name" value="Glu_synthdom"/>
</dbReference>
<dbReference type="InterPro" id="IPR024188">
    <property type="entry name" value="GltB"/>
</dbReference>
<feature type="transmembrane region" description="Helical" evidence="3">
    <location>
        <begin position="20"/>
        <end position="38"/>
    </location>
</feature>
<dbReference type="SUPFAM" id="SSF51395">
    <property type="entry name" value="FMN-linked oxidoreductases"/>
    <property type="match status" value="1"/>
</dbReference>
<keyword evidence="3" id="KW-1133">Transmembrane helix</keyword>
<dbReference type="RefSeq" id="WP_382422567.1">
    <property type="nucleotide sequence ID" value="NZ_JBHSCW010000006.1"/>
</dbReference>
<keyword evidence="3" id="KW-0472">Membrane</keyword>
<comment type="similarity">
    <text evidence="1 2">Belongs to the glutamate synthase family.</text>
</comment>
<dbReference type="PANTHER" id="PTHR43819:SF1">
    <property type="entry name" value="ARCHAEAL-TYPE GLUTAMATE SYNTHASE [NADPH]"/>
    <property type="match status" value="1"/>
</dbReference>
<evidence type="ECO:0000256" key="1">
    <source>
        <dbReference type="ARBA" id="ARBA00009716"/>
    </source>
</evidence>
<reference evidence="6" key="1">
    <citation type="journal article" date="2019" name="Int. J. Syst. Evol. Microbiol.">
        <title>The Global Catalogue of Microorganisms (GCM) 10K type strain sequencing project: providing services to taxonomists for standard genome sequencing and annotation.</title>
        <authorList>
            <consortium name="The Broad Institute Genomics Platform"/>
            <consortium name="The Broad Institute Genome Sequencing Center for Infectious Disease"/>
            <person name="Wu L."/>
            <person name="Ma J."/>
        </authorList>
    </citation>
    <scope>NUCLEOTIDE SEQUENCE [LARGE SCALE GENOMIC DNA]</scope>
    <source>
        <strain evidence="6">CECT 8472</strain>
    </source>
</reference>
<dbReference type="PANTHER" id="PTHR43819">
    <property type="entry name" value="ARCHAEAL-TYPE GLUTAMATE SYNTHASE [NADPH]"/>
    <property type="match status" value="1"/>
</dbReference>
<dbReference type="PIRSF" id="PIRSF500060">
    <property type="entry name" value="UCP500060"/>
    <property type="match status" value="1"/>
</dbReference>
<dbReference type="Proteomes" id="UP001595799">
    <property type="component" value="Unassembled WGS sequence"/>
</dbReference>
<dbReference type="CDD" id="cd02808">
    <property type="entry name" value="GltS_FMN"/>
    <property type="match status" value="1"/>
</dbReference>
<keyword evidence="3" id="KW-0812">Transmembrane</keyword>
<dbReference type="EMBL" id="JBHSCW010000006">
    <property type="protein sequence ID" value="MFC4352220.1"/>
    <property type="molecule type" value="Genomic_DNA"/>
</dbReference>
<gene>
    <name evidence="5" type="ORF">ACFOW6_11785</name>
</gene>
<proteinExistence type="inferred from homology"/>
<dbReference type="InterPro" id="IPR013785">
    <property type="entry name" value="Aldolase_TIM"/>
</dbReference>
<evidence type="ECO:0000256" key="2">
    <source>
        <dbReference type="PIRNR" id="PIRNR006429"/>
    </source>
</evidence>
<evidence type="ECO:0000313" key="5">
    <source>
        <dbReference type="EMBL" id="MFC4352220.1"/>
    </source>
</evidence>
<accession>A0ABV8ULV7</accession>
<comment type="caution">
    <text evidence="5">The sequence shown here is derived from an EMBL/GenBank/DDBJ whole genome shotgun (WGS) entry which is preliminary data.</text>
</comment>
<dbReference type="InterPro" id="IPR027283">
    <property type="entry name" value="YerD"/>
</dbReference>
<dbReference type="Pfam" id="PF01645">
    <property type="entry name" value="Glu_synthase"/>
    <property type="match status" value="1"/>
</dbReference>